<feature type="compositionally biased region" description="Polar residues" evidence="1">
    <location>
        <begin position="154"/>
        <end position="163"/>
    </location>
</feature>
<feature type="region of interest" description="Disordered" evidence="1">
    <location>
        <begin position="144"/>
        <end position="163"/>
    </location>
</feature>
<feature type="compositionally biased region" description="Polar residues" evidence="1">
    <location>
        <begin position="550"/>
        <end position="565"/>
    </location>
</feature>
<feature type="compositionally biased region" description="Basic and acidic residues" evidence="1">
    <location>
        <begin position="104"/>
        <end position="121"/>
    </location>
</feature>
<evidence type="ECO:0000313" key="3">
    <source>
        <dbReference type="WBParaSite" id="Hba_18096"/>
    </source>
</evidence>
<accession>A0A1I7XK05</accession>
<sequence>MRWIYVSILAISQCQEHKNRDERIYSFDIAPTYSRFTPFQVLESLPEPVYGIAHKYPYDLQPSERVSQQKSNTHTNNDMKQFNPFENTDGRGYREHGKQVPQDRNSEIEQKSEDDQRQLFEGRNRTKLIGADIEMVALFHPSEKLSSSEHYDPSNPSVMDQSSPVSRPYIITNSQVLANDGYKKEVLPLGNPYPRNINLQRIHTPYTDDNEMEKEIIPKWHKPTPYDAYFLQRKYSDPTDAERRPHMQFKGEGGVRNKYNQDTPDPRIHSHTSLPQQFFGNGKFNPIRPQLTNPLFSSVRSPQYQRPLTNPVRSEENPIQMEIPNSQTERTDQLFYGIHDIGKHSGPVITNASTLVLDNPEHRYYPNDMKYQQNYQRQKQFPDFRNDDYKNSSQPYQLVNAEERQNYSHSDGGGRYINNANRGKSEENNEPHFDLLNSGDFRTRDQLVKSKEVLGNIPHIHSRNPLDYGNKFYPLNKDYHHIPHELFSEHIRGDQKSSNPQTGESKNTDHLCYLNCEPNAKKNQDRLWPLLENEDHEGYPDDQGKYLNEETYQNGSSQNSVKGTNYSDTALSFDKQLTDTNSTVYQNFRGINNIERMGLRSGDNGTTVEPHVIDNNSVTRMIDSQHATTFNSSYSEIKSSQQPVAVLVETTTRSISSNNHDSHNISDLI</sequence>
<protein>
    <submittedName>
        <fullName evidence="3">ZM domain-containing protein</fullName>
    </submittedName>
</protein>
<dbReference type="Proteomes" id="UP000095283">
    <property type="component" value="Unplaced"/>
</dbReference>
<proteinExistence type="predicted"/>
<feature type="region of interest" description="Disordered" evidence="1">
    <location>
        <begin position="404"/>
        <end position="438"/>
    </location>
</feature>
<feature type="region of interest" description="Disordered" evidence="1">
    <location>
        <begin position="534"/>
        <end position="565"/>
    </location>
</feature>
<feature type="compositionally biased region" description="Polar residues" evidence="1">
    <location>
        <begin position="64"/>
        <end position="86"/>
    </location>
</feature>
<name>A0A1I7XK05_HETBA</name>
<reference evidence="3" key="1">
    <citation type="submission" date="2016-11" db="UniProtKB">
        <authorList>
            <consortium name="WormBaseParasite"/>
        </authorList>
    </citation>
    <scope>IDENTIFICATION</scope>
</reference>
<dbReference type="AlphaFoldDB" id="A0A1I7XK05"/>
<evidence type="ECO:0000256" key="1">
    <source>
        <dbReference type="SAM" id="MobiDB-lite"/>
    </source>
</evidence>
<feature type="compositionally biased region" description="Basic and acidic residues" evidence="1">
    <location>
        <begin position="88"/>
        <end position="98"/>
    </location>
</feature>
<feature type="compositionally biased region" description="Basic and acidic residues" evidence="1">
    <location>
        <begin position="536"/>
        <end position="548"/>
    </location>
</feature>
<keyword evidence="2" id="KW-1185">Reference proteome</keyword>
<evidence type="ECO:0000313" key="2">
    <source>
        <dbReference type="Proteomes" id="UP000095283"/>
    </source>
</evidence>
<feature type="region of interest" description="Disordered" evidence="1">
    <location>
        <begin position="64"/>
        <end position="121"/>
    </location>
</feature>
<dbReference type="WBParaSite" id="Hba_18096">
    <property type="protein sequence ID" value="Hba_18096"/>
    <property type="gene ID" value="Hba_18096"/>
</dbReference>
<organism evidence="2 3">
    <name type="scientific">Heterorhabditis bacteriophora</name>
    <name type="common">Entomopathogenic nematode worm</name>
    <dbReference type="NCBI Taxonomy" id="37862"/>
    <lineage>
        <taxon>Eukaryota</taxon>
        <taxon>Metazoa</taxon>
        <taxon>Ecdysozoa</taxon>
        <taxon>Nematoda</taxon>
        <taxon>Chromadorea</taxon>
        <taxon>Rhabditida</taxon>
        <taxon>Rhabditina</taxon>
        <taxon>Rhabditomorpha</taxon>
        <taxon>Strongyloidea</taxon>
        <taxon>Heterorhabditidae</taxon>
        <taxon>Heterorhabditis</taxon>
    </lineage>
</organism>
<feature type="compositionally biased region" description="Basic and acidic residues" evidence="1">
    <location>
        <begin position="423"/>
        <end position="433"/>
    </location>
</feature>